<dbReference type="EMBL" id="VSWD01000010">
    <property type="protein sequence ID" value="KAK3090371.1"/>
    <property type="molecule type" value="Genomic_DNA"/>
</dbReference>
<organism evidence="2 3">
    <name type="scientific">Pinctada imbricata</name>
    <name type="common">Atlantic pearl-oyster</name>
    <name type="synonym">Pinctada martensii</name>
    <dbReference type="NCBI Taxonomy" id="66713"/>
    <lineage>
        <taxon>Eukaryota</taxon>
        <taxon>Metazoa</taxon>
        <taxon>Spiralia</taxon>
        <taxon>Lophotrochozoa</taxon>
        <taxon>Mollusca</taxon>
        <taxon>Bivalvia</taxon>
        <taxon>Autobranchia</taxon>
        <taxon>Pteriomorphia</taxon>
        <taxon>Pterioida</taxon>
        <taxon>Pterioidea</taxon>
        <taxon>Pteriidae</taxon>
        <taxon>Pinctada</taxon>
    </lineage>
</organism>
<feature type="non-terminal residue" evidence="2">
    <location>
        <position position="1"/>
    </location>
</feature>
<proteinExistence type="predicted"/>
<gene>
    <name evidence="2" type="ORF">FSP39_011288</name>
</gene>
<reference evidence="2" key="1">
    <citation type="submission" date="2019-08" db="EMBL/GenBank/DDBJ databases">
        <title>The improved chromosome-level genome for the pearl oyster Pinctada fucata martensii using PacBio sequencing and Hi-C.</title>
        <authorList>
            <person name="Zheng Z."/>
        </authorList>
    </citation>
    <scope>NUCLEOTIDE SEQUENCE</scope>
    <source>
        <strain evidence="2">ZZ-2019</strain>
        <tissue evidence="2">Adductor muscle</tissue>
    </source>
</reference>
<accession>A0AA89BQK9</accession>
<dbReference type="SUPFAM" id="SSF57850">
    <property type="entry name" value="RING/U-box"/>
    <property type="match status" value="1"/>
</dbReference>
<name>A0AA89BQK9_PINIB</name>
<dbReference type="Proteomes" id="UP001186944">
    <property type="component" value="Unassembled WGS sequence"/>
</dbReference>
<dbReference type="AlphaFoldDB" id="A0AA89BQK9"/>
<comment type="caution">
    <text evidence="2">The sequence shown here is derived from an EMBL/GenBank/DDBJ whole genome shotgun (WGS) entry which is preliminary data.</text>
</comment>
<feature type="coiled-coil region" evidence="1">
    <location>
        <begin position="118"/>
        <end position="159"/>
    </location>
</feature>
<keyword evidence="1" id="KW-0175">Coiled coil</keyword>
<evidence type="ECO:0000313" key="2">
    <source>
        <dbReference type="EMBL" id="KAK3090371.1"/>
    </source>
</evidence>
<protein>
    <submittedName>
        <fullName evidence="2">Uncharacterized protein</fullName>
    </submittedName>
</protein>
<sequence length="203" mass="22866">DIRVFVEQPSMKLFCKLCNVVFKDPVIVACGVSQCPIDNQVLSVVVANIAVSEQIAEMYIHCRYGCRLSEDGQTYIVDPTRCPQTIKIGNRDCEFVGTQEQMDEHLKFCKFEAVKDFLAHTDEKISELQDSIKDKDDQINFLRSMLGKLAERLEGLEKSSELRLGMEYGQHDLYTDITQTSGQCGLSSCLQGSDLLWGSGQYC</sequence>
<keyword evidence="3" id="KW-1185">Reference proteome</keyword>
<evidence type="ECO:0000313" key="3">
    <source>
        <dbReference type="Proteomes" id="UP001186944"/>
    </source>
</evidence>
<evidence type="ECO:0000256" key="1">
    <source>
        <dbReference type="SAM" id="Coils"/>
    </source>
</evidence>